<sequence length="400" mass="43633">MAMRHVDDAERRARLARRHGLHPAHRLDDVLSATRAMTVLHSTESATPYLSVGARTDGVGPEQVDRALYEQRSVVRQLAMRRTLFVLPRDLLPAALGSAAARVAAEQRRRLTRDVERHGIARDGTAWLEAACEAVLRHLAGSEPLPARRLREEVPELTGTVTVGVGTRYGGTFPVAPRVLAVLGAEGRITRGPNAGHWRTWRPTWTLTADWLGEDVEPVCPEEGYAELVRRWLRTFGPGTADDLRWWLGSTVSAVRTALADVGAVEVSLADGHSGWVLPDDTEPADPVEPWAALLPTLDATTMGWRGREHYLDPADVPYLFDTNGNAGTTAWWDGRVVGAWVQDPDGTVQVVLTPAGTARAGRQGRAALREEAACLSGWLDGVVVPHVYASRLMKGARLP</sequence>
<dbReference type="Proteomes" id="UP000662111">
    <property type="component" value="Unassembled WGS sequence"/>
</dbReference>
<organism evidence="1 2">
    <name type="scientific">Ornithinimicrobium pekingense</name>
    <dbReference type="NCBI Taxonomy" id="384677"/>
    <lineage>
        <taxon>Bacteria</taxon>
        <taxon>Bacillati</taxon>
        <taxon>Actinomycetota</taxon>
        <taxon>Actinomycetes</taxon>
        <taxon>Micrococcales</taxon>
        <taxon>Ornithinimicrobiaceae</taxon>
        <taxon>Ornithinimicrobium</taxon>
    </lineage>
</organism>
<keyword evidence="2" id="KW-1185">Reference proteome</keyword>
<evidence type="ECO:0008006" key="3">
    <source>
        <dbReference type="Google" id="ProtNLM"/>
    </source>
</evidence>
<accession>A0ABQ2FBP9</accession>
<evidence type="ECO:0000313" key="2">
    <source>
        <dbReference type="Proteomes" id="UP000662111"/>
    </source>
</evidence>
<protein>
    <recommendedName>
        <fullName evidence="3">Winged helix DNA-binding domain-containing protein</fullName>
    </recommendedName>
</protein>
<dbReference type="EMBL" id="BMLB01000004">
    <property type="protein sequence ID" value="GGK73280.1"/>
    <property type="molecule type" value="Genomic_DNA"/>
</dbReference>
<comment type="caution">
    <text evidence="1">The sequence shown here is derived from an EMBL/GenBank/DDBJ whole genome shotgun (WGS) entry which is preliminary data.</text>
</comment>
<gene>
    <name evidence="1" type="ORF">GCM10011509_22320</name>
</gene>
<reference evidence="2" key="1">
    <citation type="journal article" date="2019" name="Int. J. Syst. Evol. Microbiol.">
        <title>The Global Catalogue of Microorganisms (GCM) 10K type strain sequencing project: providing services to taxonomists for standard genome sequencing and annotation.</title>
        <authorList>
            <consortium name="The Broad Institute Genomics Platform"/>
            <consortium name="The Broad Institute Genome Sequencing Center for Infectious Disease"/>
            <person name="Wu L."/>
            <person name="Ma J."/>
        </authorList>
    </citation>
    <scope>NUCLEOTIDE SEQUENCE [LARGE SCALE GENOMIC DNA]</scope>
    <source>
        <strain evidence="2">CGMCC 1.5362</strain>
    </source>
</reference>
<dbReference type="PANTHER" id="PTHR38479:SF2">
    <property type="entry name" value="WINGED HELIX DNA-BINDING DOMAIN-CONTAINING PROTEIN"/>
    <property type="match status" value="1"/>
</dbReference>
<dbReference type="Pfam" id="PF06224">
    <property type="entry name" value="AlkZ-like"/>
    <property type="match status" value="1"/>
</dbReference>
<dbReference type="InterPro" id="IPR009351">
    <property type="entry name" value="AlkZ-like"/>
</dbReference>
<name>A0ABQ2FBP9_9MICO</name>
<proteinExistence type="predicted"/>
<evidence type="ECO:0000313" key="1">
    <source>
        <dbReference type="EMBL" id="GGK73280.1"/>
    </source>
</evidence>
<dbReference type="PANTHER" id="PTHR38479">
    <property type="entry name" value="LMO0824 PROTEIN"/>
    <property type="match status" value="1"/>
</dbReference>